<evidence type="ECO:0000259" key="2">
    <source>
        <dbReference type="Pfam" id="PF01575"/>
    </source>
</evidence>
<dbReference type="PANTHER" id="PTHR43841">
    <property type="entry name" value="3-HYDROXYACYL-THIOESTER DEHYDRATASE HTDX-RELATED"/>
    <property type="match status" value="1"/>
</dbReference>
<evidence type="ECO:0000313" key="3">
    <source>
        <dbReference type="EMBL" id="QHN36709.1"/>
    </source>
</evidence>
<dbReference type="InterPro" id="IPR002539">
    <property type="entry name" value="MaoC-like_dom"/>
</dbReference>
<dbReference type="RefSeq" id="WP_213244976.1">
    <property type="nucleotide sequence ID" value="NZ_CP045806.1"/>
</dbReference>
<organism evidence="3 4">
    <name type="scientific">Gordonia pseudamarae</name>
    <dbReference type="NCBI Taxonomy" id="2831662"/>
    <lineage>
        <taxon>Bacteria</taxon>
        <taxon>Bacillati</taxon>
        <taxon>Actinomycetota</taxon>
        <taxon>Actinomycetes</taxon>
        <taxon>Mycobacteriales</taxon>
        <taxon>Gordoniaceae</taxon>
        <taxon>Gordonia</taxon>
    </lineage>
</organism>
<keyword evidence="4" id="KW-1185">Reference proteome</keyword>
<dbReference type="EMBL" id="CP045809">
    <property type="protein sequence ID" value="QHN36709.1"/>
    <property type="molecule type" value="Genomic_DNA"/>
</dbReference>
<dbReference type="Gene3D" id="3.10.129.10">
    <property type="entry name" value="Hotdog Thioesterase"/>
    <property type="match status" value="1"/>
</dbReference>
<protein>
    <submittedName>
        <fullName evidence="3">Acyl dehydratase</fullName>
    </submittedName>
</protein>
<evidence type="ECO:0000256" key="1">
    <source>
        <dbReference type="ARBA" id="ARBA00005254"/>
    </source>
</evidence>
<reference evidence="3" key="1">
    <citation type="journal article" date="2021" name="Nat. Microbiol.">
        <title>Cocultivation of an ultrasmall environmental parasitic bacterium with lytic ability against bacteria associated with wastewater foams.</title>
        <authorList>
            <person name="Batinovic S."/>
            <person name="Rose J.J.A."/>
            <person name="Ratcliffe J."/>
            <person name="Seviour R.J."/>
            <person name="Petrovski S."/>
        </authorList>
    </citation>
    <scope>NUCLEOTIDE SEQUENCE</scope>
    <source>
        <strain evidence="3">CON9</strain>
    </source>
</reference>
<dbReference type="SUPFAM" id="SSF54637">
    <property type="entry name" value="Thioesterase/thiol ester dehydrase-isomerase"/>
    <property type="match status" value="1"/>
</dbReference>
<dbReference type="Pfam" id="PF01575">
    <property type="entry name" value="MaoC_dehydratas"/>
    <property type="match status" value="1"/>
</dbReference>
<dbReference type="InterPro" id="IPR029069">
    <property type="entry name" value="HotDog_dom_sf"/>
</dbReference>
<sequence length="133" mass="13913">MTRRPPPFAVGDELEPRTIGPITKTDIVRFAGAGGDFNPLHHDEDYARAAGLPGIIAMGQLQAGLLASWIADVAGVENLLSYSVRFTSPLAVGETLTLSGTVTTADGDVIGLDLSAKAADRVVVSGKARIRTR</sequence>
<gene>
    <name evidence="3" type="ORF">GII31_19180</name>
</gene>
<feature type="domain" description="MaoC-like" evidence="2">
    <location>
        <begin position="10"/>
        <end position="103"/>
    </location>
</feature>
<proteinExistence type="inferred from homology"/>
<evidence type="ECO:0000313" key="4">
    <source>
        <dbReference type="Proteomes" id="UP001059836"/>
    </source>
</evidence>
<dbReference type="Proteomes" id="UP001059836">
    <property type="component" value="Chromosome"/>
</dbReference>
<comment type="similarity">
    <text evidence="1">Belongs to the enoyl-CoA hydratase/isomerase family.</text>
</comment>
<name>A0ABX6ILH8_9ACTN</name>
<dbReference type="PANTHER" id="PTHR43841:SF3">
    <property type="entry name" value="(3R)-HYDROXYACYL-ACP DEHYDRATASE SUBUNIT HADB"/>
    <property type="match status" value="1"/>
</dbReference>
<accession>A0ABX6ILH8</accession>